<dbReference type="OrthoDB" id="6636843at2"/>
<evidence type="ECO:0000256" key="6">
    <source>
        <dbReference type="SAM" id="SignalP"/>
    </source>
</evidence>
<keyword evidence="6" id="KW-0732">Signal</keyword>
<evidence type="ECO:0000313" key="7">
    <source>
        <dbReference type="EMBL" id="AIY67568.1"/>
    </source>
</evidence>
<dbReference type="GO" id="GO:0010436">
    <property type="term" value="F:carotenoid dioxygenase activity"/>
    <property type="evidence" value="ECO:0007669"/>
    <property type="project" value="TreeGrafter"/>
</dbReference>
<evidence type="ECO:0000256" key="2">
    <source>
        <dbReference type="ARBA" id="ARBA00022723"/>
    </source>
</evidence>
<dbReference type="PANTHER" id="PTHR10543:SF89">
    <property type="entry name" value="CAROTENOID 9,10(9',10')-CLEAVAGE DIOXYGENASE 1"/>
    <property type="match status" value="1"/>
</dbReference>
<dbReference type="GO" id="GO:0016121">
    <property type="term" value="P:carotene catabolic process"/>
    <property type="evidence" value="ECO:0007669"/>
    <property type="project" value="TreeGrafter"/>
</dbReference>
<feature type="binding site" evidence="5">
    <location>
        <position position="264"/>
    </location>
    <ligand>
        <name>Fe cation</name>
        <dbReference type="ChEBI" id="CHEBI:24875"/>
        <note>catalytic</note>
    </ligand>
</feature>
<accession>A0A0A7ELZ8</accession>
<dbReference type="PROSITE" id="PS51257">
    <property type="entry name" value="PROKAR_LIPOPROTEIN"/>
    <property type="match status" value="1"/>
</dbReference>
<organism evidence="7 8">
    <name type="scientific">Pseudoalteromonas piratica</name>
    <dbReference type="NCBI Taxonomy" id="1348114"/>
    <lineage>
        <taxon>Bacteria</taxon>
        <taxon>Pseudomonadati</taxon>
        <taxon>Pseudomonadota</taxon>
        <taxon>Gammaproteobacteria</taxon>
        <taxon>Alteromonadales</taxon>
        <taxon>Pseudoalteromonadaceae</taxon>
        <taxon>Pseudoalteromonas</taxon>
    </lineage>
</organism>
<reference evidence="7 8" key="1">
    <citation type="submission" date="2014-11" db="EMBL/GenBank/DDBJ databases">
        <title>Complete Genome Sequence of Pseudoalteromonas sp. Strain OCN003 Isolated from Kaneohe Bay, Oahu, Hawaii.</title>
        <authorList>
            <person name="Beurmann S."/>
            <person name="Videau P."/>
            <person name="Ushijima B."/>
            <person name="Smith A.M."/>
            <person name="Aeby G.S."/>
            <person name="Callahan S.M."/>
            <person name="Belcaid M."/>
        </authorList>
    </citation>
    <scope>NUCLEOTIDE SEQUENCE [LARGE SCALE GENOMIC DNA]</scope>
    <source>
        <strain evidence="7 8">OCN003</strain>
    </source>
</reference>
<keyword evidence="7" id="KW-0223">Dioxygenase</keyword>
<dbReference type="GO" id="GO:0046872">
    <property type="term" value="F:metal ion binding"/>
    <property type="evidence" value="ECO:0007669"/>
    <property type="project" value="UniProtKB-KW"/>
</dbReference>
<dbReference type="RefSeq" id="WP_040136675.1">
    <property type="nucleotide sequence ID" value="NZ_CP009889.1"/>
</dbReference>
<dbReference type="Pfam" id="PF03055">
    <property type="entry name" value="RPE65"/>
    <property type="match status" value="1"/>
</dbReference>
<keyword evidence="4 5" id="KW-0408">Iron</keyword>
<dbReference type="PANTHER" id="PTHR10543">
    <property type="entry name" value="BETA-CAROTENE DIOXYGENASE"/>
    <property type="match status" value="1"/>
</dbReference>
<feature type="signal peptide" evidence="6">
    <location>
        <begin position="1"/>
        <end position="27"/>
    </location>
</feature>
<dbReference type="HOGENOM" id="CLU_016472_6_3_6"/>
<keyword evidence="3" id="KW-0560">Oxidoreductase</keyword>
<dbReference type="AlphaFoldDB" id="A0A0A7ELZ8"/>
<evidence type="ECO:0000256" key="5">
    <source>
        <dbReference type="PIRSR" id="PIRSR604294-1"/>
    </source>
</evidence>
<feature type="binding site" evidence="5">
    <location>
        <position position="217"/>
    </location>
    <ligand>
        <name>Fe cation</name>
        <dbReference type="ChEBI" id="CHEBI:24875"/>
        <note>catalytic</note>
    </ligand>
</feature>
<feature type="binding site" evidence="5">
    <location>
        <position position="501"/>
    </location>
    <ligand>
        <name>Fe cation</name>
        <dbReference type="ChEBI" id="CHEBI:24875"/>
        <note>catalytic</note>
    </ligand>
</feature>
<feature type="binding site" evidence="5">
    <location>
        <position position="326"/>
    </location>
    <ligand>
        <name>Fe cation</name>
        <dbReference type="ChEBI" id="CHEBI:24875"/>
        <note>catalytic</note>
    </ligand>
</feature>
<protein>
    <submittedName>
        <fullName evidence="7">Lignostilbene-alpha,beta-dioxygenase</fullName>
    </submittedName>
</protein>
<keyword evidence="2 5" id="KW-0479">Metal-binding</keyword>
<sequence>MQRREALKSMLGLSVAAAACSPFPALANLASANEDIMAQFATSFDKAVLNNPNLIGLKSMSGDIPWQNLTIEGKLPKALRGNFYRNGPAVHQRNGQRYTHLFEGDGMIQHFNFTDTGIQHRAKFVKTNKYTQEQAADKFLFSGPNSKLPGSLPVNKTDIINAANTNIIPVNGELWALWEAGSATAIDASSLDAKGLVNLGENTRYGNSLKGLAFSAHPKIEADGTIWNFGSTVTGDIVLYHLNNRGITQKVNLLKTNYRGGMLHDFLITQNNILIILPSLDRDKTDERLFSAIRFNNSLPMKVLVIDKNTLTLTREYQVDAGFAFHFGNAWEDTDGTIRFDASLYPNCENLHHMSDLMRGKTSDATPANTVLFTLYKNGSAHKQTIAGISEFPRVYDHLTGLQNNLLVTLSSIQSDVWSDSVRVINVNNGKQDTFVYGEDFLVEEHVIVDNSHQEGNGYLVGTALHVPSKRTCVNVFKVGHVSDGPVCRAWLGQALSLGFHGNFLTL</sequence>
<dbReference type="KEGG" id="pseo:OM33_21460"/>
<evidence type="ECO:0000313" key="8">
    <source>
        <dbReference type="Proteomes" id="UP000030341"/>
    </source>
</evidence>
<dbReference type="eggNOG" id="COG3670">
    <property type="taxonomic scope" value="Bacteria"/>
</dbReference>
<dbReference type="Proteomes" id="UP000030341">
    <property type="component" value="Chromosome 2"/>
</dbReference>
<keyword evidence="8" id="KW-1185">Reference proteome</keyword>
<comment type="cofactor">
    <cofactor evidence="5">
        <name>Fe(2+)</name>
        <dbReference type="ChEBI" id="CHEBI:29033"/>
    </cofactor>
    <text evidence="5">Binds 1 Fe(2+) ion per subunit.</text>
</comment>
<dbReference type="EMBL" id="CP009889">
    <property type="protein sequence ID" value="AIY67568.1"/>
    <property type="molecule type" value="Genomic_DNA"/>
</dbReference>
<evidence type="ECO:0000256" key="3">
    <source>
        <dbReference type="ARBA" id="ARBA00023002"/>
    </source>
</evidence>
<evidence type="ECO:0000256" key="4">
    <source>
        <dbReference type="ARBA" id="ARBA00023004"/>
    </source>
</evidence>
<gene>
    <name evidence="7" type="ORF">OM33_21460</name>
</gene>
<dbReference type="InterPro" id="IPR004294">
    <property type="entry name" value="Carotenoid_Oase"/>
</dbReference>
<feature type="chain" id="PRO_5002038151" evidence="6">
    <location>
        <begin position="28"/>
        <end position="507"/>
    </location>
</feature>
<evidence type="ECO:0000256" key="1">
    <source>
        <dbReference type="ARBA" id="ARBA00006787"/>
    </source>
</evidence>
<dbReference type="STRING" id="1348114.OM33_21460"/>
<proteinExistence type="inferred from homology"/>
<comment type="similarity">
    <text evidence="1">Belongs to the carotenoid oxygenase family.</text>
</comment>
<name>A0A0A7ELZ8_9GAMM</name>